<dbReference type="PANTHER" id="PTHR47031:SF3">
    <property type="entry name" value="SAP DOMAIN-CONTAINING PROTEIN"/>
    <property type="match status" value="1"/>
</dbReference>
<proteinExistence type="predicted"/>
<dbReference type="Proteomes" id="UP000281245">
    <property type="component" value="Unassembled WGS sequence"/>
</dbReference>
<accession>A0A3M6VZ93</accession>
<dbReference type="EMBL" id="QWIJ01002661">
    <property type="protein sequence ID" value="RMX71584.1"/>
    <property type="molecule type" value="Genomic_DNA"/>
</dbReference>
<dbReference type="VEuPathDB" id="FungiDB:BTJ68_00562"/>
<dbReference type="InterPro" id="IPR036361">
    <property type="entry name" value="SAP_dom_sf"/>
</dbReference>
<feature type="compositionally biased region" description="Gly residues" evidence="1">
    <location>
        <begin position="591"/>
        <end position="601"/>
    </location>
</feature>
<gene>
    <name evidence="3" type="ORF">D0869_15486</name>
</gene>
<sequence length="601" mass="65314">MGFHHPLGNCPFFTHIMSAATDYSKLKVTELKDLLKERGIASTGLTRKQQMVDALEEEDGKTAPEQPEEPEAVDTVDEGAEGKELEGEEEKVEAAVDEVAQASADGEQEANQKGETEEMQDQAEEVKVDAPVVPETDQPVSQDASNLVTPRETSPGPQDASSDTRKRKRRSPTPPVSQDTINKKLKSADDDANAVRLPEDRVVEDAPAPTDGANEPQTEDAPEKVQPYGSSDDVMDIQKEARSDSQGNPAEADTAPTSDHVGRPAPETMAIDDGNDADLSSGALHPATRALYIRELIRPLQPNDFRNHLVDLTTPRDQDLDDSIIETFHLDPLRSHAFAVFTSTSAAARARTALHNTVWPPEPTRKPLWVDFVPEDKVGEWIETELAAGTSRRDAKRWEVVYEKLDDGVEARLQEVGPPPPTGPAATTTSSGGRRESRPSHSSPGGGGDDVSRPQFPTHDPSASSPSQRRRRRRPSSRTTSPPLADADAAEVGAEADSQPPPPSQLDTSFHHTTLAKPKIYYLPQPRPLVSARLHELDTLTSRAWDEGDWKLPLTGVDGALRRYTFEDGDRLVDGGPDRGNFGLPPEARRGGGNGGGRGRR</sequence>
<comment type="caution">
    <text evidence="3">The sequence shown here is derived from an EMBL/GenBank/DDBJ whole genome shotgun (WGS) entry which is preliminary data.</text>
</comment>
<feature type="compositionally biased region" description="Low complexity" evidence="1">
    <location>
        <begin position="477"/>
        <end position="497"/>
    </location>
</feature>
<feature type="compositionally biased region" description="Acidic residues" evidence="1">
    <location>
        <begin position="66"/>
        <end position="79"/>
    </location>
</feature>
<feature type="region of interest" description="Disordered" evidence="1">
    <location>
        <begin position="569"/>
        <end position="601"/>
    </location>
</feature>
<protein>
    <recommendedName>
        <fullName evidence="2">SAP domain-containing protein</fullName>
    </recommendedName>
</protein>
<dbReference type="AlphaFoldDB" id="A0A3M6VZ93"/>
<evidence type="ECO:0000313" key="3">
    <source>
        <dbReference type="EMBL" id="RMX71584.1"/>
    </source>
</evidence>
<name>A0A3M6VZ93_HORWE</name>
<dbReference type="Pfam" id="PF02037">
    <property type="entry name" value="SAP"/>
    <property type="match status" value="1"/>
</dbReference>
<dbReference type="InterPro" id="IPR003034">
    <property type="entry name" value="SAP_dom"/>
</dbReference>
<evidence type="ECO:0000313" key="4">
    <source>
        <dbReference type="Proteomes" id="UP000281245"/>
    </source>
</evidence>
<dbReference type="PANTHER" id="PTHR47031">
    <property type="entry name" value="SAP DNA-BINDING DOMAIN-CONTAINING PROTEIN"/>
    <property type="match status" value="1"/>
</dbReference>
<evidence type="ECO:0000259" key="2">
    <source>
        <dbReference type="SMART" id="SM00513"/>
    </source>
</evidence>
<dbReference type="Gene3D" id="1.10.720.30">
    <property type="entry name" value="SAP domain"/>
    <property type="match status" value="1"/>
</dbReference>
<feature type="region of interest" description="Disordered" evidence="1">
    <location>
        <begin position="45"/>
        <end position="276"/>
    </location>
</feature>
<feature type="domain" description="SAP" evidence="2">
    <location>
        <begin position="23"/>
        <end position="59"/>
    </location>
</feature>
<feature type="compositionally biased region" description="Polar residues" evidence="1">
    <location>
        <begin position="138"/>
        <end position="160"/>
    </location>
</feature>
<reference evidence="3 4" key="1">
    <citation type="journal article" date="2018" name="BMC Genomics">
        <title>Genomic evidence for intraspecific hybridization in a clonal and extremely halotolerant yeast.</title>
        <authorList>
            <person name="Gostincar C."/>
            <person name="Stajich J.E."/>
            <person name="Zupancic J."/>
            <person name="Zalar P."/>
            <person name="Gunde-Cimerman N."/>
        </authorList>
    </citation>
    <scope>NUCLEOTIDE SEQUENCE [LARGE SCALE GENOMIC DNA]</scope>
    <source>
        <strain evidence="3 4">EXF-6656</strain>
    </source>
</reference>
<organism evidence="3 4">
    <name type="scientific">Hortaea werneckii</name>
    <name type="common">Black yeast</name>
    <name type="synonym">Cladosporium werneckii</name>
    <dbReference type="NCBI Taxonomy" id="91943"/>
    <lineage>
        <taxon>Eukaryota</taxon>
        <taxon>Fungi</taxon>
        <taxon>Dikarya</taxon>
        <taxon>Ascomycota</taxon>
        <taxon>Pezizomycotina</taxon>
        <taxon>Dothideomycetes</taxon>
        <taxon>Dothideomycetidae</taxon>
        <taxon>Mycosphaerellales</taxon>
        <taxon>Teratosphaeriaceae</taxon>
        <taxon>Hortaea</taxon>
    </lineage>
</organism>
<feature type="region of interest" description="Disordered" evidence="1">
    <location>
        <begin position="413"/>
        <end position="510"/>
    </location>
</feature>
<evidence type="ECO:0000256" key="1">
    <source>
        <dbReference type="SAM" id="MobiDB-lite"/>
    </source>
</evidence>
<dbReference type="SMART" id="SM00513">
    <property type="entry name" value="SAP"/>
    <property type="match status" value="1"/>
</dbReference>
<dbReference type="OrthoDB" id="5348404at2759"/>